<dbReference type="InterPro" id="IPR006135">
    <property type="entry name" value="T3SS_substrate_exporter"/>
</dbReference>
<protein>
    <submittedName>
        <fullName evidence="1">Flagellar biosynthesis protein</fullName>
    </submittedName>
</protein>
<evidence type="ECO:0000313" key="1">
    <source>
        <dbReference type="EMBL" id="TYO93804.1"/>
    </source>
</evidence>
<keyword evidence="1" id="KW-0969">Cilium</keyword>
<dbReference type="Gene3D" id="3.40.1690.10">
    <property type="entry name" value="secretion proteins EscU"/>
    <property type="match status" value="1"/>
</dbReference>
<dbReference type="Proteomes" id="UP000323166">
    <property type="component" value="Unassembled WGS sequence"/>
</dbReference>
<keyword evidence="1" id="KW-0282">Flagellum</keyword>
<evidence type="ECO:0000313" key="2">
    <source>
        <dbReference type="Proteomes" id="UP000323166"/>
    </source>
</evidence>
<keyword evidence="1" id="KW-0966">Cell projection</keyword>
<dbReference type="SUPFAM" id="SSF160544">
    <property type="entry name" value="EscU C-terminal domain-like"/>
    <property type="match status" value="1"/>
</dbReference>
<dbReference type="GO" id="GO:0009306">
    <property type="term" value="P:protein secretion"/>
    <property type="evidence" value="ECO:0007669"/>
    <property type="project" value="InterPro"/>
</dbReference>
<dbReference type="InterPro" id="IPR029025">
    <property type="entry name" value="T3SS_substrate_exporter_C"/>
</dbReference>
<dbReference type="PRINTS" id="PR00950">
    <property type="entry name" value="TYPE3IMSPROT"/>
</dbReference>
<dbReference type="GO" id="GO:0005886">
    <property type="term" value="C:plasma membrane"/>
    <property type="evidence" value="ECO:0007669"/>
    <property type="project" value="TreeGrafter"/>
</dbReference>
<comment type="caution">
    <text evidence="1">The sequence shown here is derived from an EMBL/GenBank/DDBJ whole genome shotgun (WGS) entry which is preliminary data.</text>
</comment>
<sequence length="95" mass="10648">MDNKRNDKRNIANHYAAALQYQPGQDQVPRVTAAGRGDLARAIREMAEDHGVPVYEDARLAETLYKLGVNTEIPPELYDVVAQILIFVARLDAQK</sequence>
<dbReference type="EMBL" id="VNHM01000018">
    <property type="protein sequence ID" value="TYO93804.1"/>
    <property type="molecule type" value="Genomic_DNA"/>
</dbReference>
<dbReference type="AlphaFoldDB" id="A0A5S4ZNR8"/>
<proteinExistence type="predicted"/>
<organism evidence="1 2">
    <name type="scientific">Desulfallas thermosapovorans DSM 6562</name>
    <dbReference type="NCBI Taxonomy" id="1121431"/>
    <lineage>
        <taxon>Bacteria</taxon>
        <taxon>Bacillati</taxon>
        <taxon>Bacillota</taxon>
        <taxon>Clostridia</taxon>
        <taxon>Eubacteriales</taxon>
        <taxon>Desulfallaceae</taxon>
        <taxon>Desulfallas</taxon>
    </lineage>
</organism>
<dbReference type="Pfam" id="PF01312">
    <property type="entry name" value="Bac_export_2"/>
    <property type="match status" value="1"/>
</dbReference>
<dbReference type="PANTHER" id="PTHR30531:SF12">
    <property type="entry name" value="FLAGELLAR BIOSYNTHETIC PROTEIN FLHB"/>
    <property type="match status" value="1"/>
</dbReference>
<reference evidence="1 2" key="1">
    <citation type="submission" date="2019-07" db="EMBL/GenBank/DDBJ databases">
        <title>Genomic Encyclopedia of Type Strains, Phase I: the one thousand microbial genomes (KMG-I) project.</title>
        <authorList>
            <person name="Kyrpides N."/>
        </authorList>
    </citation>
    <scope>NUCLEOTIDE SEQUENCE [LARGE SCALE GENOMIC DNA]</scope>
    <source>
        <strain evidence="1 2">DSM 6562</strain>
    </source>
</reference>
<name>A0A5S4ZNR8_9FIRM</name>
<accession>A0A5S4ZNR8</accession>
<keyword evidence="2" id="KW-1185">Reference proteome</keyword>
<dbReference type="PANTHER" id="PTHR30531">
    <property type="entry name" value="FLAGELLAR BIOSYNTHETIC PROTEIN FLHB"/>
    <property type="match status" value="1"/>
</dbReference>
<gene>
    <name evidence="1" type="ORF">LX24_02604</name>
</gene>
<dbReference type="RefSeq" id="WP_166512549.1">
    <property type="nucleotide sequence ID" value="NZ_VNHM01000018.1"/>
</dbReference>